<feature type="compositionally biased region" description="Basic residues" evidence="1">
    <location>
        <begin position="234"/>
        <end position="245"/>
    </location>
</feature>
<evidence type="ECO:0000313" key="2">
    <source>
        <dbReference type="EMBL" id="KNE97977.1"/>
    </source>
</evidence>
<evidence type="ECO:0000256" key="1">
    <source>
        <dbReference type="SAM" id="MobiDB-lite"/>
    </source>
</evidence>
<proteinExistence type="predicted"/>
<evidence type="ECO:0000313" key="3">
    <source>
        <dbReference type="Proteomes" id="UP000054564"/>
    </source>
</evidence>
<dbReference type="Proteomes" id="UP000054564">
    <property type="component" value="Unassembled WGS sequence"/>
</dbReference>
<dbReference type="AlphaFoldDB" id="A0A0L0VFC3"/>
<feature type="region of interest" description="Disordered" evidence="1">
    <location>
        <begin position="98"/>
        <end position="251"/>
    </location>
</feature>
<keyword evidence="3" id="KW-1185">Reference proteome</keyword>
<accession>A0A0L0VFC3</accession>
<name>A0A0L0VFC3_9BASI</name>
<dbReference type="EMBL" id="AJIL01000061">
    <property type="protein sequence ID" value="KNE97977.1"/>
    <property type="molecule type" value="Genomic_DNA"/>
</dbReference>
<reference evidence="3" key="1">
    <citation type="submission" date="2014-03" db="EMBL/GenBank/DDBJ databases">
        <title>The Genome Sequence of Puccinia striiformis f. sp. tritici PST-78.</title>
        <authorList>
            <consortium name="The Broad Institute Genome Sequencing Platform"/>
            <person name="Cuomo C."/>
            <person name="Hulbert S."/>
            <person name="Chen X."/>
            <person name="Walker B."/>
            <person name="Young S.K."/>
            <person name="Zeng Q."/>
            <person name="Gargeya S."/>
            <person name="Fitzgerald M."/>
            <person name="Haas B."/>
            <person name="Abouelleil A."/>
            <person name="Alvarado L."/>
            <person name="Arachchi H.M."/>
            <person name="Berlin A.M."/>
            <person name="Chapman S.B."/>
            <person name="Goldberg J."/>
            <person name="Griggs A."/>
            <person name="Gujja S."/>
            <person name="Hansen M."/>
            <person name="Howarth C."/>
            <person name="Imamovic A."/>
            <person name="Larimer J."/>
            <person name="McCowan C."/>
            <person name="Montmayeur A."/>
            <person name="Murphy C."/>
            <person name="Neiman D."/>
            <person name="Pearson M."/>
            <person name="Priest M."/>
            <person name="Roberts A."/>
            <person name="Saif S."/>
            <person name="Shea T."/>
            <person name="Sisk P."/>
            <person name="Sykes S."/>
            <person name="Wortman J."/>
            <person name="Nusbaum C."/>
            <person name="Birren B."/>
        </authorList>
    </citation>
    <scope>NUCLEOTIDE SEQUENCE [LARGE SCALE GENOMIC DNA]</scope>
    <source>
        <strain evidence="3">race PST-78</strain>
    </source>
</reference>
<feature type="compositionally biased region" description="Polar residues" evidence="1">
    <location>
        <begin position="103"/>
        <end position="122"/>
    </location>
</feature>
<gene>
    <name evidence="2" type="ORF">PSTG_08653</name>
</gene>
<comment type="caution">
    <text evidence="2">The sequence shown here is derived from an EMBL/GenBank/DDBJ whole genome shotgun (WGS) entry which is preliminary data.</text>
</comment>
<feature type="compositionally biased region" description="Polar residues" evidence="1">
    <location>
        <begin position="193"/>
        <end position="203"/>
    </location>
</feature>
<organism evidence="2 3">
    <name type="scientific">Puccinia striiformis f. sp. tritici PST-78</name>
    <dbReference type="NCBI Taxonomy" id="1165861"/>
    <lineage>
        <taxon>Eukaryota</taxon>
        <taxon>Fungi</taxon>
        <taxon>Dikarya</taxon>
        <taxon>Basidiomycota</taxon>
        <taxon>Pucciniomycotina</taxon>
        <taxon>Pucciniomycetes</taxon>
        <taxon>Pucciniales</taxon>
        <taxon>Pucciniaceae</taxon>
        <taxon>Puccinia</taxon>
    </lineage>
</organism>
<dbReference type="OrthoDB" id="2501730at2759"/>
<protein>
    <submittedName>
        <fullName evidence="2">Uncharacterized protein</fullName>
    </submittedName>
</protein>
<feature type="compositionally biased region" description="Basic and acidic residues" evidence="1">
    <location>
        <begin position="182"/>
        <end position="192"/>
    </location>
</feature>
<sequence>MGICTAGWWCQSFKFEAVLPHSAWRPGLIGLLPFLRFSDTIYPESSLAGPEVMEGAGINPAMPLLEVDELLPEDQTEEQSAALGLDSTLLQSDDIIAPHASSPAHNPTRSINEGDVSHQNLDSPEGLFGQPVTGPLAVGIPDSNAHGTELSAHSSCGTQVSTPGPQGTDVAVLENLTYPAEHSSDSHPDKSSETPPTQPSTLPQEDVNGTALTEVQDDLMTFDHKEGLVPRCGRLTKKPGSRRVIPHPSTP</sequence>
<feature type="compositionally biased region" description="Polar residues" evidence="1">
    <location>
        <begin position="151"/>
        <end position="165"/>
    </location>
</feature>